<evidence type="ECO:0000256" key="2">
    <source>
        <dbReference type="SAM" id="SignalP"/>
    </source>
</evidence>
<feature type="transmembrane region" description="Helical" evidence="1">
    <location>
        <begin position="488"/>
        <end position="510"/>
    </location>
</feature>
<keyword evidence="2" id="KW-0732">Signal</keyword>
<dbReference type="InterPro" id="IPR012332">
    <property type="entry name" value="Autotransporter_pectin_lyase_C"/>
</dbReference>
<proteinExistence type="predicted"/>
<evidence type="ECO:0000313" key="4">
    <source>
        <dbReference type="Proteomes" id="UP000663860"/>
    </source>
</evidence>
<gene>
    <name evidence="3" type="ORF">IZO911_LOCUS27445</name>
</gene>
<evidence type="ECO:0000256" key="1">
    <source>
        <dbReference type="SAM" id="Phobius"/>
    </source>
</evidence>
<dbReference type="Gene3D" id="2.160.20.20">
    <property type="match status" value="1"/>
</dbReference>
<evidence type="ECO:0000313" key="3">
    <source>
        <dbReference type="EMBL" id="CAF1180697.1"/>
    </source>
</evidence>
<keyword evidence="1" id="KW-0472">Membrane</keyword>
<feature type="signal peptide" evidence="2">
    <location>
        <begin position="1"/>
        <end position="18"/>
    </location>
</feature>
<comment type="caution">
    <text evidence="3">The sequence shown here is derived from an EMBL/GenBank/DDBJ whole genome shotgun (WGS) entry which is preliminary data.</text>
</comment>
<keyword evidence="1" id="KW-1133">Transmembrane helix</keyword>
<reference evidence="3" key="1">
    <citation type="submission" date="2021-02" db="EMBL/GenBank/DDBJ databases">
        <authorList>
            <person name="Nowell W R."/>
        </authorList>
    </citation>
    <scope>NUCLEOTIDE SEQUENCE</scope>
</reference>
<protein>
    <submittedName>
        <fullName evidence="3">Uncharacterized protein</fullName>
    </submittedName>
</protein>
<feature type="chain" id="PRO_5032940408" evidence="2">
    <location>
        <begin position="19"/>
        <end position="511"/>
    </location>
</feature>
<organism evidence="3 4">
    <name type="scientific">Adineta steineri</name>
    <dbReference type="NCBI Taxonomy" id="433720"/>
    <lineage>
        <taxon>Eukaryota</taxon>
        <taxon>Metazoa</taxon>
        <taxon>Spiralia</taxon>
        <taxon>Gnathifera</taxon>
        <taxon>Rotifera</taxon>
        <taxon>Eurotatoria</taxon>
        <taxon>Bdelloidea</taxon>
        <taxon>Adinetida</taxon>
        <taxon>Adinetidae</taxon>
        <taxon>Adineta</taxon>
    </lineage>
</organism>
<dbReference type="EMBL" id="CAJNOE010000373">
    <property type="protein sequence ID" value="CAF1180697.1"/>
    <property type="molecule type" value="Genomic_DNA"/>
</dbReference>
<sequence length="511" mass="54543">MSVLICLIILIQPYLNIASITIQDPGDIIDISKDTADNAIKANYNVMPVMYLLSPLQATSFFNGTQSSSWISHQTFSATANDTNVIVVGNGAQLNLSFVNIVKTGYSSNLLQASFFGVNAAINIQNGSRVFFDHLNVTTHNGAANLYSYGNGSYAYVENSFLYSSGPAAHGLYAGGYGTVVGKNIAHYSGGNRCSSFAGDAPAGYVTISDAIAHTNGIGSATFYALGTITATNVIGYAANAPALFSDGRQTSVFTNCDLTAGLLAGTVMFSSMIRQQGAMLNITNSRLTALGSTMPGLWFGNVIATVYLYNTIINTASNILVTANYSQVTQDFNYYAGYPDNPNLLPAIVTINVVECSLTGQLIAYNGSSINWIMSQYSTWNGNAYSGYGNSYISISLDSTSIWNVTGNTMLQNLTTSNNSLANINSNGYNISYDSNSTMNSWLNQTTVSLTGGGKLMPAIPGQSIITTTQVTTSSAKQQTPSHSVSIFSIPKTFILHLFSIKIFLFLFFH</sequence>
<keyword evidence="1" id="KW-0812">Transmembrane</keyword>
<dbReference type="AlphaFoldDB" id="A0A814UZW7"/>
<accession>A0A814UZW7</accession>
<dbReference type="Proteomes" id="UP000663860">
    <property type="component" value="Unassembled WGS sequence"/>
</dbReference>
<name>A0A814UZW7_9BILA</name>